<proteinExistence type="inferred from homology"/>
<comment type="caution">
    <text evidence="7">The sequence shown here is derived from an EMBL/GenBank/DDBJ whole genome shotgun (WGS) entry which is preliminary data.</text>
</comment>
<dbReference type="RefSeq" id="WP_161342624.1">
    <property type="nucleotide sequence ID" value="NZ_BMGW01000001.1"/>
</dbReference>
<comment type="similarity">
    <text evidence="2">Belongs to the bacterial solute-binding protein 7 family.</text>
</comment>
<keyword evidence="5" id="KW-0574">Periplasm</keyword>
<accession>A0A6L8VDP5</accession>
<dbReference type="Pfam" id="PF03480">
    <property type="entry name" value="DctP"/>
    <property type="match status" value="1"/>
</dbReference>
<evidence type="ECO:0000256" key="1">
    <source>
        <dbReference type="ARBA" id="ARBA00004418"/>
    </source>
</evidence>
<feature type="signal peptide" evidence="6">
    <location>
        <begin position="1"/>
        <end position="30"/>
    </location>
</feature>
<dbReference type="EMBL" id="WWNR01000001">
    <property type="protein sequence ID" value="MZQ87742.1"/>
    <property type="molecule type" value="Genomic_DNA"/>
</dbReference>
<evidence type="ECO:0000313" key="8">
    <source>
        <dbReference type="Proteomes" id="UP000477083"/>
    </source>
</evidence>
<dbReference type="InterPro" id="IPR018389">
    <property type="entry name" value="DctP_fam"/>
</dbReference>
<dbReference type="SUPFAM" id="SSF53850">
    <property type="entry name" value="Periplasmic binding protein-like II"/>
    <property type="match status" value="1"/>
</dbReference>
<reference evidence="7 8" key="1">
    <citation type="submission" date="2020-01" db="EMBL/GenBank/DDBJ databases">
        <title>Frigidibacter albus SP32T (=CGMCC 1.13995T).</title>
        <authorList>
            <person name="Liao X."/>
        </authorList>
    </citation>
    <scope>NUCLEOTIDE SEQUENCE [LARGE SCALE GENOMIC DNA]</scope>
    <source>
        <strain evidence="7 8">SP32</strain>
    </source>
</reference>
<sequence>MKNTSFGTSLRAGTAIGAALVATLAAPAVAEDLVLPSEVAATHWKTDYQNEFAQMVDERTNGEISVKVFPAGQLYNEQDALAALGTGAVQMVWPVSVRVESIEPATGVINLPFALSDEMMANECFAKGLTGVMSSYVEPRGLEILGLLRTADLFFIFKDDEVASMEDLKGKKVRVTGGRVFLDTMDRLGVSSVSMAASEMSTAMSQGAIDGVFSSPAGWAEMIGMTGKYGWYVPGFSLSTYAVVADKAWFDGLPAEHQEAITSSLDEISKRQWIDAKASDDAAIQHMIGQGAVFHVADEAESARWRQLADESATSFTEAHPEVMAQMAELETTCGVGG</sequence>
<feature type="chain" id="PRO_5026877675" evidence="6">
    <location>
        <begin position="31"/>
        <end position="338"/>
    </location>
</feature>
<dbReference type="PANTHER" id="PTHR33376:SF7">
    <property type="entry name" value="C4-DICARBOXYLATE-BINDING PROTEIN DCTB"/>
    <property type="match status" value="1"/>
</dbReference>
<evidence type="ECO:0000256" key="2">
    <source>
        <dbReference type="ARBA" id="ARBA00009023"/>
    </source>
</evidence>
<evidence type="ECO:0000256" key="4">
    <source>
        <dbReference type="ARBA" id="ARBA00022729"/>
    </source>
</evidence>
<protein>
    <submittedName>
        <fullName evidence="7">C4-dicarboxylate ABC transporter substrate-binding protein</fullName>
    </submittedName>
</protein>
<dbReference type="GO" id="GO:0055085">
    <property type="term" value="P:transmembrane transport"/>
    <property type="evidence" value="ECO:0007669"/>
    <property type="project" value="InterPro"/>
</dbReference>
<name>A0A6L8VDP5_9RHOB</name>
<dbReference type="PANTHER" id="PTHR33376">
    <property type="match status" value="1"/>
</dbReference>
<evidence type="ECO:0000256" key="6">
    <source>
        <dbReference type="SAM" id="SignalP"/>
    </source>
</evidence>
<dbReference type="Gene3D" id="3.40.190.170">
    <property type="entry name" value="Bacterial extracellular solute-binding protein, family 7"/>
    <property type="match status" value="1"/>
</dbReference>
<organism evidence="7 8">
    <name type="scientific">Frigidibacter albus</name>
    <dbReference type="NCBI Taxonomy" id="1465486"/>
    <lineage>
        <taxon>Bacteria</taxon>
        <taxon>Pseudomonadati</taxon>
        <taxon>Pseudomonadota</taxon>
        <taxon>Alphaproteobacteria</taxon>
        <taxon>Rhodobacterales</taxon>
        <taxon>Paracoccaceae</taxon>
        <taxon>Frigidibacter</taxon>
    </lineage>
</organism>
<dbReference type="Proteomes" id="UP000477083">
    <property type="component" value="Unassembled WGS sequence"/>
</dbReference>
<dbReference type="InterPro" id="IPR038404">
    <property type="entry name" value="TRAP_DctP_sf"/>
</dbReference>
<evidence type="ECO:0000313" key="7">
    <source>
        <dbReference type="EMBL" id="MZQ87742.1"/>
    </source>
</evidence>
<comment type="subcellular location">
    <subcellularLocation>
        <location evidence="1">Periplasm</location>
    </subcellularLocation>
</comment>
<keyword evidence="8" id="KW-1185">Reference proteome</keyword>
<dbReference type="NCBIfam" id="NF037995">
    <property type="entry name" value="TRAP_S1"/>
    <property type="match status" value="1"/>
</dbReference>
<keyword evidence="4 6" id="KW-0732">Signal</keyword>
<dbReference type="GO" id="GO:0042597">
    <property type="term" value="C:periplasmic space"/>
    <property type="evidence" value="ECO:0007669"/>
    <property type="project" value="UniProtKB-SubCell"/>
</dbReference>
<dbReference type="OrthoDB" id="9803763at2"/>
<dbReference type="AlphaFoldDB" id="A0A6L8VDP5"/>
<gene>
    <name evidence="7" type="ORF">GS660_01365</name>
</gene>
<evidence type="ECO:0000256" key="3">
    <source>
        <dbReference type="ARBA" id="ARBA00022448"/>
    </source>
</evidence>
<keyword evidence="3" id="KW-0813">Transport</keyword>
<evidence type="ECO:0000256" key="5">
    <source>
        <dbReference type="ARBA" id="ARBA00022764"/>
    </source>
</evidence>